<sequence length="176" mass="20017">MEENLKEKTGKNLAEWKDTLTNTKLSKHGEIVTWLKSEHGVTHGFANFISLKFREADAASFDDSDLVSSQYEKKPLLMPVYDTLITYCRSLGADVEIAPKKSTVSVRRKRQFLLIKPATKTRMDVGLKLNDKQPQGRLLDSGAFGTMCTYRVELTHVKEFDDEIKRLVKEAYEEAG</sequence>
<dbReference type="EMBL" id="JAATNW010000004">
    <property type="protein sequence ID" value="NMH60088.1"/>
    <property type="molecule type" value="Genomic_DNA"/>
</dbReference>
<name>A0ABX1R4A8_9ALTE</name>
<evidence type="ECO:0000313" key="3">
    <source>
        <dbReference type="Proteomes" id="UP000709336"/>
    </source>
</evidence>
<protein>
    <submittedName>
        <fullName evidence="2">DUF4287 domain-containing protein</fullName>
    </submittedName>
</protein>
<comment type="caution">
    <text evidence="2">The sequence shown here is derived from an EMBL/GenBank/DDBJ whole genome shotgun (WGS) entry which is preliminary data.</text>
</comment>
<proteinExistence type="predicted"/>
<keyword evidence="3" id="KW-1185">Reference proteome</keyword>
<dbReference type="Pfam" id="PF18899">
    <property type="entry name" value="DUF5655"/>
    <property type="match status" value="1"/>
</dbReference>
<evidence type="ECO:0000259" key="1">
    <source>
        <dbReference type="Pfam" id="PF18899"/>
    </source>
</evidence>
<dbReference type="Pfam" id="PF14117">
    <property type="entry name" value="DUF4287"/>
    <property type="match status" value="1"/>
</dbReference>
<dbReference type="Proteomes" id="UP000709336">
    <property type="component" value="Unassembled WGS sequence"/>
</dbReference>
<dbReference type="InterPro" id="IPR043714">
    <property type="entry name" value="DUF5655"/>
</dbReference>
<evidence type="ECO:0000313" key="2">
    <source>
        <dbReference type="EMBL" id="NMH60088.1"/>
    </source>
</evidence>
<organism evidence="2 3">
    <name type="scientific">Alteromonas ponticola</name>
    <dbReference type="NCBI Taxonomy" id="2720613"/>
    <lineage>
        <taxon>Bacteria</taxon>
        <taxon>Pseudomonadati</taxon>
        <taxon>Pseudomonadota</taxon>
        <taxon>Gammaproteobacteria</taxon>
        <taxon>Alteromonadales</taxon>
        <taxon>Alteromonadaceae</taxon>
        <taxon>Alteromonas/Salinimonas group</taxon>
        <taxon>Alteromonas</taxon>
    </lineage>
</organism>
<feature type="domain" description="DUF5655" evidence="1">
    <location>
        <begin position="67"/>
        <end position="173"/>
    </location>
</feature>
<dbReference type="InterPro" id="IPR025629">
    <property type="entry name" value="DUF4287"/>
</dbReference>
<gene>
    <name evidence="2" type="ORF">HCJ96_08670</name>
</gene>
<accession>A0ABX1R4A8</accession>
<reference evidence="2 3" key="1">
    <citation type="submission" date="2020-03" db="EMBL/GenBank/DDBJ databases">
        <title>Alteromonas ponticola sp. nov., isolated from seawater.</title>
        <authorList>
            <person name="Yoon J.-H."/>
            <person name="Kim Y.-O."/>
        </authorList>
    </citation>
    <scope>NUCLEOTIDE SEQUENCE [LARGE SCALE GENOMIC DNA]</scope>
    <source>
        <strain evidence="2 3">MYP5</strain>
    </source>
</reference>
<dbReference type="RefSeq" id="WP_169210644.1">
    <property type="nucleotide sequence ID" value="NZ_JAATNW010000004.1"/>
</dbReference>